<dbReference type="RefSeq" id="XP_024575333.1">
    <property type="nucleotide sequence ID" value="XM_024724457.1"/>
</dbReference>
<feature type="compositionally biased region" description="Basic residues" evidence="1">
    <location>
        <begin position="244"/>
        <end position="253"/>
    </location>
</feature>
<dbReference type="OrthoDB" id="78657at2759"/>
<dbReference type="OMA" id="CSIQCAP"/>
<dbReference type="AlphaFoldDB" id="A0A0P1AD78"/>
<protein>
    <submittedName>
        <fullName evidence="2">Uncharacterized protein</fullName>
    </submittedName>
</protein>
<reference evidence="3" key="1">
    <citation type="submission" date="2014-09" db="EMBL/GenBank/DDBJ databases">
        <authorList>
            <person name="Sharma Rahul"/>
            <person name="Thines Marco"/>
        </authorList>
    </citation>
    <scope>NUCLEOTIDE SEQUENCE [LARGE SCALE GENOMIC DNA]</scope>
</reference>
<feature type="region of interest" description="Disordered" evidence="1">
    <location>
        <begin position="31"/>
        <end position="96"/>
    </location>
</feature>
<evidence type="ECO:0000313" key="3">
    <source>
        <dbReference type="Proteomes" id="UP000054928"/>
    </source>
</evidence>
<proteinExistence type="predicted"/>
<feature type="region of interest" description="Disordered" evidence="1">
    <location>
        <begin position="237"/>
        <end position="268"/>
    </location>
</feature>
<dbReference type="EMBL" id="CCYD01000322">
    <property type="protein sequence ID" value="CEG38964.1"/>
    <property type="molecule type" value="Genomic_DNA"/>
</dbReference>
<evidence type="ECO:0000313" key="2">
    <source>
        <dbReference type="EMBL" id="CEG38964.1"/>
    </source>
</evidence>
<name>A0A0P1AD78_PLAHL</name>
<sequence length="879" mass="98703">MGSTLSQKNAIFAAVEVDAAIVETQDTQNLKQAVEDDHSDEMDASNRAIHSRKRYRAQGGEAEPTLGEDGVSYEPTQESEKKVESTLRKERVENEKEFTEEIVPEFTETLTKRLRLQTQKKKLTLSEEVQVTGIERQKVTRNEKAKRAWAIAPPPSLCSPSIEIAFPKDEVPIELCPFSSDESVEEKRPSFSFRRNNFDALKTLAPSPSSSTAALESGRTSSNVAAVLVPVTAEGPASIAPRSMGKRKRRKRLSYSAPRNKLATKSKHEETSVSTLFASEKISIEANGYTNFYGVEVDSDRSASASTTAYPDTDASHLYPSTFKGESWQWRDADAYFDPLMQSELDNLVRWRKENADYLAEYSSAWCGMSEIESKRAVSDLILADASKRPKENVDIIVRRGRHYRDAWEEEDFFAQKRRDFMEEGPSDKGQEIAVKSNRKGSIYPSSLSLGSHRDLVYGYDDDLFEDFRLRLEGCVNLFQLSKQNEESGNEYSSDRSANKFNVDESILPSYPLCQFHPASLGLWKLRKNQMPDFKVVHPASLNREHVSTRRKEEMKRHLQLQHEFQVHQANQSADLISKDNEGTGDSTHDWRCGVLNSEVTGNLPSFGNIVEKDEILEVLTASITKLIPLSIQNWQIAQRVYERAACSIQCAPILESEAAAARELENMLLRLSSSADFNANTLSGVGPDSFIGPARPLRTLQSCSSLHDLIAYSVRRDIGDNCSLAVAASVEFASRLRVGDVVDVLDRNACWNYGEVVEIYLEEKQKFAKFLLLRLSLWSEDTVEWIAASEGRILPQGVATGQKIYSVGPTRAHRVRIRYDQCLAKELEQTYPQRQTKQANAASQVLAQWHNNGVVGFSGEQKSRRKRLTKSAASTSTL</sequence>
<organism evidence="2 3">
    <name type="scientific">Plasmopara halstedii</name>
    <name type="common">Downy mildew of sunflower</name>
    <dbReference type="NCBI Taxonomy" id="4781"/>
    <lineage>
        <taxon>Eukaryota</taxon>
        <taxon>Sar</taxon>
        <taxon>Stramenopiles</taxon>
        <taxon>Oomycota</taxon>
        <taxon>Peronosporomycetes</taxon>
        <taxon>Peronosporales</taxon>
        <taxon>Peronosporaceae</taxon>
        <taxon>Plasmopara</taxon>
    </lineage>
</organism>
<dbReference type="Proteomes" id="UP000054928">
    <property type="component" value="Unassembled WGS sequence"/>
</dbReference>
<accession>A0A0P1AD78</accession>
<evidence type="ECO:0000256" key="1">
    <source>
        <dbReference type="SAM" id="MobiDB-lite"/>
    </source>
</evidence>
<feature type="region of interest" description="Disordered" evidence="1">
    <location>
        <begin position="858"/>
        <end position="879"/>
    </location>
</feature>
<dbReference type="GeneID" id="36404061"/>
<keyword evidence="3" id="KW-1185">Reference proteome</keyword>
<feature type="compositionally biased region" description="Basic and acidic residues" evidence="1">
    <location>
        <begin position="78"/>
        <end position="96"/>
    </location>
</feature>